<dbReference type="RefSeq" id="WP_130290663.1">
    <property type="nucleotide sequence ID" value="NZ_SHKL01000001.1"/>
</dbReference>
<dbReference type="OrthoDB" id="9776488at2"/>
<keyword evidence="2 8" id="KW-0479">Metal-binding</keyword>
<feature type="active site" description="Proton donor/acceptor" evidence="6">
    <location>
        <position position="269"/>
    </location>
</feature>
<feature type="binding site" evidence="8">
    <location>
        <position position="212"/>
    </location>
    <ligand>
        <name>Zn(2+)</name>
        <dbReference type="ChEBI" id="CHEBI:29105"/>
    </ligand>
</feature>
<dbReference type="SUPFAM" id="SSF51556">
    <property type="entry name" value="Metallo-dependent hydrolases"/>
    <property type="match status" value="1"/>
</dbReference>
<dbReference type="GO" id="GO:0006046">
    <property type="term" value="P:N-acetylglucosamine catabolic process"/>
    <property type="evidence" value="ECO:0007669"/>
    <property type="project" value="TreeGrafter"/>
</dbReference>
<evidence type="ECO:0000256" key="5">
    <source>
        <dbReference type="PIRNR" id="PIRNR038994"/>
    </source>
</evidence>
<reference evidence="10 11" key="1">
    <citation type="submission" date="2019-02" db="EMBL/GenBank/DDBJ databases">
        <title>Sequencing the genomes of 1000 actinobacteria strains.</title>
        <authorList>
            <person name="Klenk H.-P."/>
        </authorList>
    </citation>
    <scope>NUCLEOTIDE SEQUENCE [LARGE SCALE GENOMIC DNA]</scope>
    <source>
        <strain evidence="10 11">DSM 45779</strain>
    </source>
</reference>
<comment type="similarity">
    <text evidence="1 5">Belongs to the metallo-dependent hydrolases superfamily. NagA family.</text>
</comment>
<dbReference type="Proteomes" id="UP000291591">
    <property type="component" value="Unassembled WGS sequence"/>
</dbReference>
<organism evidence="10 11">
    <name type="scientific">Pseudonocardia sediminis</name>
    <dbReference type="NCBI Taxonomy" id="1397368"/>
    <lineage>
        <taxon>Bacteria</taxon>
        <taxon>Bacillati</taxon>
        <taxon>Actinomycetota</taxon>
        <taxon>Actinomycetes</taxon>
        <taxon>Pseudonocardiales</taxon>
        <taxon>Pseudonocardiaceae</taxon>
        <taxon>Pseudonocardia</taxon>
    </lineage>
</organism>
<keyword evidence="4 5" id="KW-0119">Carbohydrate metabolism</keyword>
<comment type="caution">
    <text evidence="10">The sequence shown here is derived from an EMBL/GenBank/DDBJ whole genome shotgun (WGS) entry which is preliminary data.</text>
</comment>
<dbReference type="InterPro" id="IPR011059">
    <property type="entry name" value="Metal-dep_hydrolase_composite"/>
</dbReference>
<sequence length="401" mass="40506">MVDLSITAGTLVTGDDRVPVGPGWVRVRDGRILEAGVGRPGFPVVVDLPDAVVVPGFVDLHVHGGGGASFPGGDPVDALRALALHRAHGTTTSLASLVSDTPAALDRAVAALSELVVDGELAGLHLEGPWLASARCGAHDPSTLRDPDPAEIARLLRRGTVAMVTLAPERPGGLDAVRQVAGAGVVAAVGHTDASYALVVDAIGAGVRVGTHLFNAMAPLGHREPGPAAALLGDPRVTVEVIADGVHVHPAVVSLVLATAPNRVAAVTDAMSAAGTGDGDHRLGPLDVRVRDGVARLAGRDTIAGSTATGDVLFRRLVAGPGSPPEPGTSAWTAALARAVDATSTAPARVLGRDDVGRLAPGSRADLVVLDRSLQVRTVYRGGAEVPPFAPTAADSSPGRR</sequence>
<dbReference type="PANTHER" id="PTHR11113:SF14">
    <property type="entry name" value="N-ACETYLGLUCOSAMINE-6-PHOSPHATE DEACETYLASE"/>
    <property type="match status" value="1"/>
</dbReference>
<comment type="cofactor">
    <cofactor evidence="8">
        <name>a divalent metal cation</name>
        <dbReference type="ChEBI" id="CHEBI:60240"/>
    </cofactor>
    <text evidence="8">Binds 1 divalent metal cation per subunit.</text>
</comment>
<dbReference type="GO" id="GO:0046872">
    <property type="term" value="F:metal ion binding"/>
    <property type="evidence" value="ECO:0007669"/>
    <property type="project" value="UniProtKB-KW"/>
</dbReference>
<dbReference type="InterPro" id="IPR006680">
    <property type="entry name" value="Amidohydro-rel"/>
</dbReference>
<evidence type="ECO:0000256" key="2">
    <source>
        <dbReference type="ARBA" id="ARBA00022723"/>
    </source>
</evidence>
<evidence type="ECO:0000256" key="7">
    <source>
        <dbReference type="PIRSR" id="PIRSR038994-2"/>
    </source>
</evidence>
<dbReference type="Pfam" id="PF01979">
    <property type="entry name" value="Amidohydro_1"/>
    <property type="match status" value="1"/>
</dbReference>
<gene>
    <name evidence="10" type="ORF">EV383_3242</name>
</gene>
<feature type="binding site" evidence="7">
    <location>
        <begin position="303"/>
        <end position="305"/>
    </location>
    <ligand>
        <name>substrate</name>
    </ligand>
</feature>
<feature type="binding site" evidence="7">
    <location>
        <position position="138"/>
    </location>
    <ligand>
        <name>substrate</name>
    </ligand>
</feature>
<dbReference type="SUPFAM" id="SSF51338">
    <property type="entry name" value="Composite domain of metallo-dependent hydrolases"/>
    <property type="match status" value="1"/>
</dbReference>
<feature type="binding site" evidence="7">
    <location>
        <position position="247"/>
    </location>
    <ligand>
        <name>substrate</name>
    </ligand>
</feature>
<dbReference type="EMBL" id="SHKL01000001">
    <property type="protein sequence ID" value="RZT86349.1"/>
    <property type="molecule type" value="Genomic_DNA"/>
</dbReference>
<dbReference type="PIRSF" id="PIRSF038994">
    <property type="entry name" value="NagA"/>
    <property type="match status" value="1"/>
</dbReference>
<evidence type="ECO:0000256" key="1">
    <source>
        <dbReference type="ARBA" id="ARBA00010716"/>
    </source>
</evidence>
<evidence type="ECO:0000313" key="11">
    <source>
        <dbReference type="Proteomes" id="UP000291591"/>
    </source>
</evidence>
<evidence type="ECO:0000256" key="4">
    <source>
        <dbReference type="ARBA" id="ARBA00023277"/>
    </source>
</evidence>
<evidence type="ECO:0000259" key="9">
    <source>
        <dbReference type="Pfam" id="PF01979"/>
    </source>
</evidence>
<evidence type="ECO:0000313" key="10">
    <source>
        <dbReference type="EMBL" id="RZT86349.1"/>
    </source>
</evidence>
<dbReference type="GO" id="GO:0008448">
    <property type="term" value="F:N-acetylglucosamine-6-phosphate deacetylase activity"/>
    <property type="evidence" value="ECO:0007669"/>
    <property type="project" value="InterPro"/>
</dbReference>
<evidence type="ECO:0000256" key="3">
    <source>
        <dbReference type="ARBA" id="ARBA00022801"/>
    </source>
</evidence>
<feature type="domain" description="Amidohydrolase-related" evidence="9">
    <location>
        <begin position="52"/>
        <end position="383"/>
    </location>
</feature>
<protein>
    <submittedName>
        <fullName evidence="10">N-acetylglucosamine 6-phosphate deacetylase</fullName>
    </submittedName>
</protein>
<dbReference type="PANTHER" id="PTHR11113">
    <property type="entry name" value="N-ACETYLGLUCOSAMINE-6-PHOSPHATE DEACETYLASE"/>
    <property type="match status" value="1"/>
</dbReference>
<keyword evidence="3 5" id="KW-0378">Hydrolase</keyword>
<feature type="binding site" evidence="8">
    <location>
        <position position="191"/>
    </location>
    <ligand>
        <name>Zn(2+)</name>
        <dbReference type="ChEBI" id="CHEBI:29105"/>
    </ligand>
</feature>
<feature type="binding site" evidence="7">
    <location>
        <begin position="215"/>
        <end position="216"/>
    </location>
    <ligand>
        <name>substrate</name>
    </ligand>
</feature>
<dbReference type="Gene3D" id="2.30.40.10">
    <property type="entry name" value="Urease, subunit C, domain 1"/>
    <property type="match status" value="1"/>
</dbReference>
<evidence type="ECO:0000256" key="8">
    <source>
        <dbReference type="PIRSR" id="PIRSR038994-3"/>
    </source>
</evidence>
<accession>A0A4Q7V1B7</accession>
<feature type="binding site" evidence="7">
    <location>
        <position position="223"/>
    </location>
    <ligand>
        <name>substrate</name>
    </ligand>
</feature>
<dbReference type="Gene3D" id="3.20.20.140">
    <property type="entry name" value="Metal-dependent hydrolases"/>
    <property type="match status" value="1"/>
</dbReference>
<name>A0A4Q7V1B7_PSEST</name>
<dbReference type="InterPro" id="IPR032466">
    <property type="entry name" value="Metal_Hydrolase"/>
</dbReference>
<evidence type="ECO:0000256" key="6">
    <source>
        <dbReference type="PIRSR" id="PIRSR038994-1"/>
    </source>
</evidence>
<dbReference type="InterPro" id="IPR003764">
    <property type="entry name" value="GlcNAc_6-P_deAcase"/>
</dbReference>
<proteinExistence type="inferred from homology"/>
<dbReference type="AlphaFoldDB" id="A0A4Q7V1B7"/>
<keyword evidence="11" id="KW-1185">Reference proteome</keyword>
<feature type="binding site" evidence="8">
    <location>
        <position position="127"/>
    </location>
    <ligand>
        <name>Zn(2+)</name>
        <dbReference type="ChEBI" id="CHEBI:29105"/>
    </ligand>
</feature>